<dbReference type="PANTHER" id="PTHR30255">
    <property type="entry name" value="SINGLE-STRANDED-DNA-SPECIFIC EXONUCLEASE RECJ"/>
    <property type="match status" value="1"/>
</dbReference>
<feature type="coiled-coil region" evidence="1">
    <location>
        <begin position="299"/>
        <end position="333"/>
    </location>
</feature>
<protein>
    <submittedName>
        <fullName evidence="3">Single-stranded-DNA-specific exonuclease RecJ</fullName>
    </submittedName>
</protein>
<evidence type="ECO:0000256" key="1">
    <source>
        <dbReference type="SAM" id="Coils"/>
    </source>
</evidence>
<feature type="domain" description="DDH" evidence="2">
    <location>
        <begin position="83"/>
        <end position="226"/>
    </location>
</feature>
<keyword evidence="3" id="KW-0269">Exonuclease</keyword>
<dbReference type="InterPro" id="IPR038763">
    <property type="entry name" value="DHH_sf"/>
</dbReference>
<dbReference type="InterPro" id="IPR001667">
    <property type="entry name" value="DDH_dom"/>
</dbReference>
<gene>
    <name evidence="3" type="primary">recJ</name>
    <name evidence="3" type="ORF">RWD45_08305</name>
</gene>
<dbReference type="GO" id="GO:0004527">
    <property type="term" value="F:exonuclease activity"/>
    <property type="evidence" value="ECO:0007669"/>
    <property type="project" value="UniProtKB-KW"/>
</dbReference>
<dbReference type="InterPro" id="IPR004610">
    <property type="entry name" value="RecJ"/>
</dbReference>
<organism evidence="3 4">
    <name type="scientific">Paracerasibacillus soli</name>
    <dbReference type="NCBI Taxonomy" id="480284"/>
    <lineage>
        <taxon>Bacteria</taxon>
        <taxon>Bacillati</taxon>
        <taxon>Bacillota</taxon>
        <taxon>Bacilli</taxon>
        <taxon>Bacillales</taxon>
        <taxon>Bacillaceae</taxon>
        <taxon>Paracerasibacillus</taxon>
    </lineage>
</organism>
<reference evidence="3 4" key="1">
    <citation type="submission" date="2023-10" db="EMBL/GenBank/DDBJ databases">
        <title>Virgibacillus soli CC-YMP-6 genome.</title>
        <authorList>
            <person name="Miliotis G."/>
            <person name="Sengupta P."/>
            <person name="Hameed A."/>
            <person name="Chuvochina M."/>
            <person name="Mcdonagh F."/>
            <person name="Simpson A.C."/>
            <person name="Singh N.K."/>
            <person name="Rekha P.D."/>
            <person name="Raman K."/>
            <person name="Hugenholtz P."/>
            <person name="Venkateswaran K."/>
        </authorList>
    </citation>
    <scope>NUCLEOTIDE SEQUENCE [LARGE SCALE GENOMIC DNA]</scope>
    <source>
        <strain evidence="3 4">CC-YMP-6</strain>
    </source>
</reference>
<dbReference type="Gene3D" id="3.90.1640.30">
    <property type="match status" value="1"/>
</dbReference>
<proteinExistence type="predicted"/>
<sequence>MLPSKSKWNFLKIHEQDNFNGTDETLNMSPFLINLLMQRDVMTIEEAKKFLNPVIQDLHNPVQLHSIEKASERIVKAIEYGEKILVYGDYDADGVTSTTVMIEALRELGANCDFYIPNRFSEGYGPNEQAFQLAHEQGVSVIITVDNGIAAVQEAAVAKELGIDLIITDHHEVQDAIPDAFSIIHPKCSENYPFKELAGVGVAFKLAQYILGYFPEDLLDLVAIGTIADMVPLLDENRVLAFYGLQRLTTTRRPGLKALIKSCKIEGNVTEEDVGFLIGPRLNAVGRLQDATLAVELLLTDDEMEAEVIAEEIEQLNQERRNIVEKIVKEAEQSVDANDLPGVIVVAKPGWNQGVLGIVASGLLKSLIDQPLY</sequence>
<evidence type="ECO:0000313" key="4">
    <source>
        <dbReference type="Proteomes" id="UP001275315"/>
    </source>
</evidence>
<dbReference type="RefSeq" id="WP_320379285.1">
    <property type="nucleotide sequence ID" value="NZ_JAWDIQ010000001.1"/>
</dbReference>
<keyword evidence="3" id="KW-0378">Hydrolase</keyword>
<dbReference type="Gene3D" id="3.10.310.30">
    <property type="match status" value="1"/>
</dbReference>
<dbReference type="InterPro" id="IPR051673">
    <property type="entry name" value="SSDNA_exonuclease_RecJ"/>
</dbReference>
<keyword evidence="4" id="KW-1185">Reference proteome</keyword>
<evidence type="ECO:0000259" key="2">
    <source>
        <dbReference type="Pfam" id="PF01368"/>
    </source>
</evidence>
<dbReference type="Proteomes" id="UP001275315">
    <property type="component" value="Unassembled WGS sequence"/>
</dbReference>
<keyword evidence="1" id="KW-0175">Coiled coil</keyword>
<name>A0ABU5CQR2_9BACI</name>
<dbReference type="EMBL" id="JAWDIQ010000001">
    <property type="protein sequence ID" value="MDY0408560.1"/>
    <property type="molecule type" value="Genomic_DNA"/>
</dbReference>
<evidence type="ECO:0000313" key="3">
    <source>
        <dbReference type="EMBL" id="MDY0408560.1"/>
    </source>
</evidence>
<dbReference type="PANTHER" id="PTHR30255:SF2">
    <property type="entry name" value="SINGLE-STRANDED-DNA-SPECIFIC EXONUCLEASE RECJ"/>
    <property type="match status" value="1"/>
</dbReference>
<keyword evidence="3" id="KW-0540">Nuclease</keyword>
<accession>A0ABU5CQR2</accession>
<dbReference type="Pfam" id="PF01368">
    <property type="entry name" value="DHH"/>
    <property type="match status" value="1"/>
</dbReference>
<dbReference type="SUPFAM" id="SSF64182">
    <property type="entry name" value="DHH phosphoesterases"/>
    <property type="match status" value="1"/>
</dbReference>
<dbReference type="NCBIfam" id="TIGR00644">
    <property type="entry name" value="recJ"/>
    <property type="match status" value="1"/>
</dbReference>
<comment type="caution">
    <text evidence="3">The sequence shown here is derived from an EMBL/GenBank/DDBJ whole genome shotgun (WGS) entry which is preliminary data.</text>
</comment>